<sequence length="60" mass="6174">MTSGQATTPIKGNGEKIKPIRPTTKPLVPSPLRGGSPRGGSTAPDEDEYGVGVDMVTLPL</sequence>
<feature type="compositionally biased region" description="Polar residues" evidence="1">
    <location>
        <begin position="1"/>
        <end position="10"/>
    </location>
</feature>
<feature type="compositionally biased region" description="Low complexity" evidence="1">
    <location>
        <begin position="30"/>
        <end position="41"/>
    </location>
</feature>
<dbReference type="Proteomes" id="UP001500467">
    <property type="component" value="Unassembled WGS sequence"/>
</dbReference>
<organism evidence="2 3">
    <name type="scientific">Prauserella alba</name>
    <dbReference type="NCBI Taxonomy" id="176898"/>
    <lineage>
        <taxon>Bacteria</taxon>
        <taxon>Bacillati</taxon>
        <taxon>Actinomycetota</taxon>
        <taxon>Actinomycetes</taxon>
        <taxon>Pseudonocardiales</taxon>
        <taxon>Pseudonocardiaceae</taxon>
        <taxon>Prauserella</taxon>
    </lineage>
</organism>
<evidence type="ECO:0000313" key="2">
    <source>
        <dbReference type="EMBL" id="GAA1216625.1"/>
    </source>
</evidence>
<keyword evidence="3" id="KW-1185">Reference proteome</keyword>
<comment type="caution">
    <text evidence="2">The sequence shown here is derived from an EMBL/GenBank/DDBJ whole genome shotgun (WGS) entry which is preliminary data.</text>
</comment>
<reference evidence="3" key="1">
    <citation type="journal article" date="2019" name="Int. J. Syst. Evol. Microbiol.">
        <title>The Global Catalogue of Microorganisms (GCM) 10K type strain sequencing project: providing services to taxonomists for standard genome sequencing and annotation.</title>
        <authorList>
            <consortium name="The Broad Institute Genomics Platform"/>
            <consortium name="The Broad Institute Genome Sequencing Center for Infectious Disease"/>
            <person name="Wu L."/>
            <person name="Ma J."/>
        </authorList>
    </citation>
    <scope>NUCLEOTIDE SEQUENCE [LARGE SCALE GENOMIC DNA]</scope>
    <source>
        <strain evidence="3">JCM 13022</strain>
    </source>
</reference>
<gene>
    <name evidence="2" type="ORF">GCM10009675_43630</name>
</gene>
<evidence type="ECO:0000313" key="3">
    <source>
        <dbReference type="Proteomes" id="UP001500467"/>
    </source>
</evidence>
<protein>
    <submittedName>
        <fullName evidence="2">Uncharacterized protein</fullName>
    </submittedName>
</protein>
<evidence type="ECO:0000256" key="1">
    <source>
        <dbReference type="SAM" id="MobiDB-lite"/>
    </source>
</evidence>
<proteinExistence type="predicted"/>
<name>A0ABP4GCQ2_9PSEU</name>
<feature type="region of interest" description="Disordered" evidence="1">
    <location>
        <begin position="1"/>
        <end position="60"/>
    </location>
</feature>
<accession>A0ABP4GCQ2</accession>
<dbReference type="EMBL" id="BAAALM010000016">
    <property type="protein sequence ID" value="GAA1216625.1"/>
    <property type="molecule type" value="Genomic_DNA"/>
</dbReference>